<dbReference type="InterPro" id="IPR000326">
    <property type="entry name" value="PAP2/HPO"/>
</dbReference>
<keyword evidence="3" id="KW-1003">Cell membrane</keyword>
<dbReference type="PANTHER" id="PTHR30353:SF15">
    <property type="entry name" value="INNER MEMBRANE PROTEIN YABI"/>
    <property type="match status" value="1"/>
</dbReference>
<dbReference type="InterPro" id="IPR032818">
    <property type="entry name" value="DedA-like"/>
</dbReference>
<dbReference type="Proteomes" id="UP001269819">
    <property type="component" value="Unassembled WGS sequence"/>
</dbReference>
<proteinExistence type="inferred from homology"/>
<feature type="transmembrane region" description="Helical" evidence="7">
    <location>
        <begin position="243"/>
        <end position="264"/>
    </location>
</feature>
<evidence type="ECO:0000256" key="4">
    <source>
        <dbReference type="ARBA" id="ARBA00022692"/>
    </source>
</evidence>
<dbReference type="EMBL" id="JAWIIJ010000001">
    <property type="protein sequence ID" value="MDV2077479.1"/>
    <property type="molecule type" value="Genomic_DNA"/>
</dbReference>
<feature type="transmembrane region" description="Helical" evidence="7">
    <location>
        <begin position="179"/>
        <end position="201"/>
    </location>
</feature>
<dbReference type="Pfam" id="PF01569">
    <property type="entry name" value="PAP2"/>
    <property type="match status" value="1"/>
</dbReference>
<dbReference type="CDD" id="cd03392">
    <property type="entry name" value="PAP2_like_2"/>
    <property type="match status" value="1"/>
</dbReference>
<dbReference type="SMART" id="SM00014">
    <property type="entry name" value="acidPPc"/>
    <property type="match status" value="1"/>
</dbReference>
<comment type="subcellular location">
    <subcellularLocation>
        <location evidence="1">Cell membrane</location>
        <topology evidence="1">Multi-pass membrane protein</topology>
    </subcellularLocation>
</comment>
<dbReference type="Pfam" id="PF09335">
    <property type="entry name" value="VTT_dom"/>
    <property type="match status" value="1"/>
</dbReference>
<evidence type="ECO:0000259" key="8">
    <source>
        <dbReference type="SMART" id="SM00014"/>
    </source>
</evidence>
<comment type="caution">
    <text evidence="9">The sequence shown here is derived from an EMBL/GenBank/DDBJ whole genome shotgun (WGS) entry which is preliminary data.</text>
</comment>
<dbReference type="SUPFAM" id="SSF48317">
    <property type="entry name" value="Acid phosphatase/Vanadium-dependent haloperoxidase"/>
    <property type="match status" value="1"/>
</dbReference>
<sequence length="482" mass="52005">MTGDSLQPLLDWLAAHPGWLALALALVAFLESLAIAGIVVPGVAILFAIAALAGQTGMPLWQALAWAGLGAVAGDGISFWLGRRFQGGLDRVWPFRRYPALLDRGERFFHLHGGKSVVIGRFVGPIRPVIPLVAGALMMPSRRFLAFNILSAIGWAPAYILPGYLVGSALGQHLDLPPHFYPVLGGSLLVLMAIYLMLFRFQLGLNSDSRLYQQLATLMARYNSTHRFWRGLSSERPASGGEFPLPSLMLALGCGALFLIWSLLVSATSQLDALNHWTAGFFSILRHPWLDPAMVLLTRIGDPPVLLALALMAALALGFRGYYAAAAHAFLACVATTILVAGMKAGFAIPRPELVAQPPGSGAFPSGHTTGITVTLGLLASFVAREFGARRRWRIYLVFSVPMVLIALSRLYLGVHWFTDVVGGLLLGLSICGFVRASYSRYDQVPLGMDVVLGLALLILTGWVTGYLAITWDTAMAAYQPR</sequence>
<feature type="transmembrane region" description="Helical" evidence="7">
    <location>
        <begin position="60"/>
        <end position="81"/>
    </location>
</feature>
<gene>
    <name evidence="9" type="ORF">RYS15_02245</name>
</gene>
<keyword evidence="4 7" id="KW-0812">Transmembrane</keyword>
<dbReference type="InterPro" id="IPR036938">
    <property type="entry name" value="PAP2/HPO_sf"/>
</dbReference>
<keyword evidence="5 7" id="KW-1133">Transmembrane helix</keyword>
<comment type="similarity">
    <text evidence="2">Belongs to the DedA family.</text>
</comment>
<feature type="transmembrane region" description="Helical" evidence="7">
    <location>
        <begin position="35"/>
        <end position="54"/>
    </location>
</feature>
<dbReference type="RefSeq" id="WP_316972423.1">
    <property type="nucleotide sequence ID" value="NZ_JAWIIJ010000001.1"/>
</dbReference>
<keyword evidence="6 7" id="KW-0472">Membrane</keyword>
<dbReference type="InterPro" id="IPR032816">
    <property type="entry name" value="VTT_dom"/>
</dbReference>
<evidence type="ECO:0000256" key="5">
    <source>
        <dbReference type="ARBA" id="ARBA00022989"/>
    </source>
</evidence>
<organism evidence="9 10">
    <name type="scientific">Marinobacter xestospongiae</name>
    <dbReference type="NCBI Taxonomy" id="994319"/>
    <lineage>
        <taxon>Bacteria</taxon>
        <taxon>Pseudomonadati</taxon>
        <taxon>Pseudomonadota</taxon>
        <taxon>Gammaproteobacteria</taxon>
        <taxon>Pseudomonadales</taxon>
        <taxon>Marinobacteraceae</taxon>
        <taxon>Marinobacter</taxon>
    </lineage>
</organism>
<evidence type="ECO:0000256" key="2">
    <source>
        <dbReference type="ARBA" id="ARBA00010792"/>
    </source>
</evidence>
<feature type="transmembrane region" description="Helical" evidence="7">
    <location>
        <begin position="145"/>
        <end position="167"/>
    </location>
</feature>
<feature type="transmembrane region" description="Helical" evidence="7">
    <location>
        <begin position="451"/>
        <end position="472"/>
    </location>
</feature>
<feature type="transmembrane region" description="Helical" evidence="7">
    <location>
        <begin position="362"/>
        <end position="383"/>
    </location>
</feature>
<feature type="transmembrane region" description="Helical" evidence="7">
    <location>
        <begin position="12"/>
        <end position="30"/>
    </location>
</feature>
<evidence type="ECO:0000313" key="10">
    <source>
        <dbReference type="Proteomes" id="UP001269819"/>
    </source>
</evidence>
<protein>
    <submittedName>
        <fullName evidence="9">Bifunctional DedA family/phosphatase PAP2 family protein</fullName>
    </submittedName>
</protein>
<evidence type="ECO:0000313" key="9">
    <source>
        <dbReference type="EMBL" id="MDV2077479.1"/>
    </source>
</evidence>
<feature type="transmembrane region" description="Helical" evidence="7">
    <location>
        <begin position="421"/>
        <end position="439"/>
    </location>
</feature>
<feature type="transmembrane region" description="Helical" evidence="7">
    <location>
        <begin position="330"/>
        <end position="350"/>
    </location>
</feature>
<dbReference type="Gene3D" id="1.20.144.10">
    <property type="entry name" value="Phosphatidic acid phosphatase type 2/haloperoxidase"/>
    <property type="match status" value="1"/>
</dbReference>
<accession>A0ABU3VT81</accession>
<evidence type="ECO:0000256" key="7">
    <source>
        <dbReference type="SAM" id="Phobius"/>
    </source>
</evidence>
<evidence type="ECO:0000256" key="1">
    <source>
        <dbReference type="ARBA" id="ARBA00004651"/>
    </source>
</evidence>
<keyword evidence="10" id="KW-1185">Reference proteome</keyword>
<feature type="domain" description="Phosphatidic acid phosphatase type 2/haloperoxidase" evidence="8">
    <location>
        <begin position="325"/>
        <end position="436"/>
    </location>
</feature>
<evidence type="ECO:0000256" key="6">
    <source>
        <dbReference type="ARBA" id="ARBA00023136"/>
    </source>
</evidence>
<feature type="transmembrane region" description="Helical" evidence="7">
    <location>
        <begin position="305"/>
        <end position="323"/>
    </location>
</feature>
<feature type="transmembrane region" description="Helical" evidence="7">
    <location>
        <begin position="395"/>
        <end position="415"/>
    </location>
</feature>
<evidence type="ECO:0000256" key="3">
    <source>
        <dbReference type="ARBA" id="ARBA00022475"/>
    </source>
</evidence>
<name>A0ABU3VT81_9GAMM</name>
<reference evidence="9 10" key="1">
    <citation type="submission" date="2023-10" db="EMBL/GenBank/DDBJ databases">
        <title>Characteristics and mechanism of a salt-tolerant marine origin heterotrophic nitrifying- aerobic denitrifying bacteria Marinobacter xestospongiae HN1.</title>
        <authorList>
            <person name="Qi R."/>
        </authorList>
    </citation>
    <scope>NUCLEOTIDE SEQUENCE [LARGE SCALE GENOMIC DNA]</scope>
    <source>
        <strain evidence="9 10">HN1</strain>
    </source>
</reference>
<dbReference type="PANTHER" id="PTHR30353">
    <property type="entry name" value="INNER MEMBRANE PROTEIN DEDA-RELATED"/>
    <property type="match status" value="1"/>
</dbReference>